<comment type="similarity">
    <text evidence="3">Belongs to the pex2/pex10/pex12 family.</text>
</comment>
<dbReference type="AlphaFoldDB" id="A0AAW2H9J6"/>
<reference evidence="20" key="1">
    <citation type="journal article" date="2024" name="Gigascience">
        <title>Chromosome-level genome of the poultry shaft louse Menopon gallinae provides insight into the host-switching and adaptive evolution of parasitic lice.</title>
        <authorList>
            <person name="Xu Y."/>
            <person name="Ma L."/>
            <person name="Liu S."/>
            <person name="Liang Y."/>
            <person name="Liu Q."/>
            <person name="He Z."/>
            <person name="Tian L."/>
            <person name="Duan Y."/>
            <person name="Cai W."/>
            <person name="Li H."/>
            <person name="Song F."/>
        </authorList>
    </citation>
    <scope>NUCLEOTIDE SEQUENCE</scope>
    <source>
        <strain evidence="20">Cailab_2023a</strain>
    </source>
</reference>
<evidence type="ECO:0000256" key="4">
    <source>
        <dbReference type="ARBA" id="ARBA00022448"/>
    </source>
</evidence>
<keyword evidence="14" id="KW-0576">Peroxisome</keyword>
<comment type="catalytic activity">
    <reaction evidence="16">
        <text>[E2 ubiquitin-conjugating enzyme]-S-ubiquitinyl-L-cysteine + [acceptor protein]-L-cysteine = [E2 ubiquitin-conjugating enzyme]-L-cysteine + [acceptor protein]-S-ubiquitinyl-L-cysteine.</text>
        <dbReference type="EC" id="2.3.2.36"/>
    </reaction>
</comment>
<evidence type="ECO:0000256" key="17">
    <source>
        <dbReference type="ARBA" id="ARBA00034523"/>
    </source>
</evidence>
<keyword evidence="5" id="KW-0808">Transferase</keyword>
<evidence type="ECO:0000256" key="3">
    <source>
        <dbReference type="ARBA" id="ARBA00008704"/>
    </source>
</evidence>
<comment type="caution">
    <text evidence="20">The sequence shown here is derived from an EMBL/GenBank/DDBJ whole genome shotgun (WGS) entry which is preliminary data.</text>
</comment>
<dbReference type="SUPFAM" id="SSF57850">
    <property type="entry name" value="RING/U-box"/>
    <property type="match status" value="1"/>
</dbReference>
<keyword evidence="4" id="KW-0813">Transport</keyword>
<evidence type="ECO:0000256" key="6">
    <source>
        <dbReference type="ARBA" id="ARBA00022692"/>
    </source>
</evidence>
<name>A0AAW2H9J6_9NEOP</name>
<proteinExistence type="inferred from homology"/>
<gene>
    <name evidence="20" type="ORF">PYX00_008983</name>
</gene>
<dbReference type="InterPro" id="IPR025654">
    <property type="entry name" value="PEX2/10"/>
</dbReference>
<dbReference type="GO" id="GO:0008270">
    <property type="term" value="F:zinc ion binding"/>
    <property type="evidence" value="ECO:0007669"/>
    <property type="project" value="UniProtKB-KW"/>
</dbReference>
<keyword evidence="11" id="KW-0653">Protein transport</keyword>
<evidence type="ECO:0000256" key="2">
    <source>
        <dbReference type="ARBA" id="ARBA00004906"/>
    </source>
</evidence>
<dbReference type="GO" id="GO:0061630">
    <property type="term" value="F:ubiquitin protein ligase activity"/>
    <property type="evidence" value="ECO:0007669"/>
    <property type="project" value="UniProtKB-EC"/>
</dbReference>
<evidence type="ECO:0000256" key="7">
    <source>
        <dbReference type="ARBA" id="ARBA00022723"/>
    </source>
</evidence>
<dbReference type="PANTHER" id="PTHR48178:SF1">
    <property type="entry name" value="PEROXISOME BIOGENESIS FACTOR 2"/>
    <property type="match status" value="1"/>
</dbReference>
<comment type="subcellular location">
    <subcellularLocation>
        <location evidence="1">Peroxisome membrane</location>
        <topology evidence="1">Multi-pass membrane protein</topology>
    </subcellularLocation>
</comment>
<protein>
    <recommendedName>
        <fullName evidence="17">RING-type E3 ubiquitin transferase (cysteine targeting)</fullName>
        <ecNumber evidence="17">2.3.2.36</ecNumber>
    </recommendedName>
    <alternativeName>
        <fullName evidence="15">Peroxin-2</fullName>
    </alternativeName>
</protein>
<dbReference type="EMBL" id="JARGDH010000005">
    <property type="protein sequence ID" value="KAL0266450.1"/>
    <property type="molecule type" value="Genomic_DNA"/>
</dbReference>
<evidence type="ECO:0000259" key="19">
    <source>
        <dbReference type="PROSITE" id="PS50089"/>
    </source>
</evidence>
<dbReference type="InterPro" id="IPR006845">
    <property type="entry name" value="Pex_N"/>
</dbReference>
<evidence type="ECO:0000256" key="13">
    <source>
        <dbReference type="ARBA" id="ARBA00023136"/>
    </source>
</evidence>
<dbReference type="PROSITE" id="PS50089">
    <property type="entry name" value="ZF_RING_2"/>
    <property type="match status" value="1"/>
</dbReference>
<evidence type="ECO:0000256" key="12">
    <source>
        <dbReference type="ARBA" id="ARBA00022989"/>
    </source>
</evidence>
<keyword evidence="9" id="KW-0833">Ubl conjugation pathway</keyword>
<dbReference type="Gene3D" id="3.30.40.10">
    <property type="entry name" value="Zinc/RING finger domain, C3HC4 (zinc finger)"/>
    <property type="match status" value="1"/>
</dbReference>
<keyword evidence="8 18" id="KW-0863">Zinc-finger</keyword>
<dbReference type="GO" id="GO:0016558">
    <property type="term" value="P:protein import into peroxisome matrix"/>
    <property type="evidence" value="ECO:0007669"/>
    <property type="project" value="InterPro"/>
</dbReference>
<evidence type="ECO:0000313" key="20">
    <source>
        <dbReference type="EMBL" id="KAL0266450.1"/>
    </source>
</evidence>
<dbReference type="InterPro" id="IPR001841">
    <property type="entry name" value="Znf_RING"/>
</dbReference>
<evidence type="ECO:0000256" key="16">
    <source>
        <dbReference type="ARBA" id="ARBA00034438"/>
    </source>
</evidence>
<keyword evidence="12" id="KW-1133">Transmembrane helix</keyword>
<evidence type="ECO:0000256" key="1">
    <source>
        <dbReference type="ARBA" id="ARBA00004585"/>
    </source>
</evidence>
<dbReference type="EC" id="2.3.2.36" evidence="17"/>
<evidence type="ECO:0000256" key="15">
    <source>
        <dbReference type="ARBA" id="ARBA00032511"/>
    </source>
</evidence>
<evidence type="ECO:0000256" key="8">
    <source>
        <dbReference type="ARBA" id="ARBA00022771"/>
    </source>
</evidence>
<dbReference type="GO" id="GO:0005778">
    <property type="term" value="C:peroxisomal membrane"/>
    <property type="evidence" value="ECO:0007669"/>
    <property type="project" value="UniProtKB-SubCell"/>
</dbReference>
<keyword evidence="7" id="KW-0479">Metal-binding</keyword>
<evidence type="ECO:0000256" key="14">
    <source>
        <dbReference type="ARBA" id="ARBA00023140"/>
    </source>
</evidence>
<comment type="pathway">
    <text evidence="2">Protein modification; protein ubiquitination.</text>
</comment>
<dbReference type="InterPro" id="IPR013083">
    <property type="entry name" value="Znf_RING/FYVE/PHD"/>
</dbReference>
<organism evidence="20">
    <name type="scientific">Menopon gallinae</name>
    <name type="common">poultry shaft louse</name>
    <dbReference type="NCBI Taxonomy" id="328185"/>
    <lineage>
        <taxon>Eukaryota</taxon>
        <taxon>Metazoa</taxon>
        <taxon>Ecdysozoa</taxon>
        <taxon>Arthropoda</taxon>
        <taxon>Hexapoda</taxon>
        <taxon>Insecta</taxon>
        <taxon>Pterygota</taxon>
        <taxon>Neoptera</taxon>
        <taxon>Paraneoptera</taxon>
        <taxon>Psocodea</taxon>
        <taxon>Troctomorpha</taxon>
        <taxon>Phthiraptera</taxon>
        <taxon>Amblycera</taxon>
        <taxon>Menoponidae</taxon>
        <taxon>Menopon</taxon>
    </lineage>
</organism>
<keyword evidence="6" id="KW-0812">Transmembrane</keyword>
<evidence type="ECO:0000256" key="5">
    <source>
        <dbReference type="ARBA" id="ARBA00022679"/>
    </source>
</evidence>
<keyword evidence="10" id="KW-0862">Zinc</keyword>
<sequence length="288" mass="33421">MAEKNKVKVFVPRITQLDANEFENEIHSLLKSNVLDIGKFLQPGFFNNVKPEIELCIKLLVFKYSLLQTNSTFGQQLLNIQYLEKISRRKAVLFAVLNYIIPYMKNKYDNAVLKWNNENSNNLKKLVDKLEVTVKICQFLNLMVFLKEGTYPKLVDRLLGIKMIPKTKLNRNVGYSYMTRELLWHGFMEFFMFVAPLINYQYLKRKIHNVFSIKQNKNTVAESVVYQLGSVCSICKELPIYPCRISMYCGHIACYYCVKSNSLADHDFACPSCGSKSTANDNLQFLTH</sequence>
<evidence type="ECO:0000256" key="18">
    <source>
        <dbReference type="PROSITE-ProRule" id="PRU00175"/>
    </source>
</evidence>
<keyword evidence="13" id="KW-0472">Membrane</keyword>
<evidence type="ECO:0000256" key="10">
    <source>
        <dbReference type="ARBA" id="ARBA00022833"/>
    </source>
</evidence>
<evidence type="ECO:0000256" key="11">
    <source>
        <dbReference type="ARBA" id="ARBA00022927"/>
    </source>
</evidence>
<dbReference type="PANTHER" id="PTHR48178">
    <property type="entry name" value="PEROXISOME BIOGENESIS FACTOR 2"/>
    <property type="match status" value="1"/>
</dbReference>
<evidence type="ECO:0000256" key="9">
    <source>
        <dbReference type="ARBA" id="ARBA00022786"/>
    </source>
</evidence>
<dbReference type="SMART" id="SM00184">
    <property type="entry name" value="RING"/>
    <property type="match status" value="1"/>
</dbReference>
<feature type="domain" description="RING-type" evidence="19">
    <location>
        <begin position="232"/>
        <end position="273"/>
    </location>
</feature>
<accession>A0AAW2H9J6</accession>
<dbReference type="Pfam" id="PF04757">
    <property type="entry name" value="Pex2_Pex12"/>
    <property type="match status" value="1"/>
</dbReference>